<evidence type="ECO:0000313" key="1">
    <source>
        <dbReference type="EMBL" id="SVA47130.1"/>
    </source>
</evidence>
<dbReference type="AlphaFoldDB" id="A0A381W3M3"/>
<name>A0A381W3M3_9ZZZZ</name>
<proteinExistence type="predicted"/>
<dbReference type="EMBL" id="UINC01010610">
    <property type="protein sequence ID" value="SVA47130.1"/>
    <property type="molecule type" value="Genomic_DNA"/>
</dbReference>
<sequence>MHWNIIFGIFVVLSACGDLVKESDTSACNSAIDDRNYDKALSVCTSRKDKASAYMGKAGYDIINLLKSSGSSVTAYTAPSDVDLGTDDSSPASILNILQLSVAKISDNDTRATAISSSKTNLDSAYKLLQPSLGDNSSSPLTTDEILLNTFAISFAMQLNQIILFDNKTTSTSTVPLDVSGDLKCTLVSGYDNNDAKALLIAMDGHIWAAERNGMQCARVLNAYNAASDKPAAASALADWVSETADGTKEVKLPAPFYDAVCPSFESLTDYLTDLAANIEKISLSGDNTKAITNAKTSTETLMKTIGCF</sequence>
<gene>
    <name evidence="1" type="ORF">METZ01_LOCUS99984</name>
</gene>
<reference evidence="1" key="1">
    <citation type="submission" date="2018-05" db="EMBL/GenBank/DDBJ databases">
        <authorList>
            <person name="Lanie J.A."/>
            <person name="Ng W.-L."/>
            <person name="Kazmierczak K.M."/>
            <person name="Andrzejewski T.M."/>
            <person name="Davidsen T.M."/>
            <person name="Wayne K.J."/>
            <person name="Tettelin H."/>
            <person name="Glass J.I."/>
            <person name="Rusch D."/>
            <person name="Podicherti R."/>
            <person name="Tsui H.-C.T."/>
            <person name="Winkler M.E."/>
        </authorList>
    </citation>
    <scope>NUCLEOTIDE SEQUENCE</scope>
</reference>
<organism evidence="1">
    <name type="scientific">marine metagenome</name>
    <dbReference type="NCBI Taxonomy" id="408172"/>
    <lineage>
        <taxon>unclassified sequences</taxon>
        <taxon>metagenomes</taxon>
        <taxon>ecological metagenomes</taxon>
    </lineage>
</organism>
<protein>
    <submittedName>
        <fullName evidence="1">Uncharacterized protein</fullName>
    </submittedName>
</protein>
<accession>A0A381W3M3</accession>